<dbReference type="SMART" id="SM00020">
    <property type="entry name" value="Tryp_SPc"/>
    <property type="match status" value="1"/>
</dbReference>
<evidence type="ECO:0000256" key="2">
    <source>
        <dbReference type="ARBA" id="ARBA00022670"/>
    </source>
</evidence>
<keyword evidence="2 6" id="KW-0645">Protease</keyword>
<evidence type="ECO:0000259" key="8">
    <source>
        <dbReference type="PROSITE" id="PS50240"/>
    </source>
</evidence>
<evidence type="ECO:0000256" key="7">
    <source>
        <dbReference type="SAM" id="SignalP"/>
    </source>
</evidence>
<reference evidence="9 10" key="1">
    <citation type="journal article" date="2024" name="BMC Genomics">
        <title>De novo assembly and annotation of Popillia japonica's genome with initial clues to its potential as an invasive pest.</title>
        <authorList>
            <person name="Cucini C."/>
            <person name="Boschi S."/>
            <person name="Funari R."/>
            <person name="Cardaioli E."/>
            <person name="Iannotti N."/>
            <person name="Marturano G."/>
            <person name="Paoli F."/>
            <person name="Bruttini M."/>
            <person name="Carapelli A."/>
            <person name="Frati F."/>
            <person name="Nardi F."/>
        </authorList>
    </citation>
    <scope>NUCLEOTIDE SEQUENCE [LARGE SCALE GENOMIC DNA]</scope>
    <source>
        <strain evidence="9">DMR45628</strain>
    </source>
</reference>
<dbReference type="Proteomes" id="UP001458880">
    <property type="component" value="Unassembled WGS sequence"/>
</dbReference>
<dbReference type="FunFam" id="2.40.10.10:FF:000068">
    <property type="entry name" value="transmembrane protease serine 2"/>
    <property type="match status" value="1"/>
</dbReference>
<dbReference type="PROSITE" id="PS00134">
    <property type="entry name" value="TRYPSIN_HIS"/>
    <property type="match status" value="1"/>
</dbReference>
<name>A0AAW1LT98_POPJA</name>
<dbReference type="CDD" id="cd00190">
    <property type="entry name" value="Tryp_SPc"/>
    <property type="match status" value="1"/>
</dbReference>
<dbReference type="InterPro" id="IPR001314">
    <property type="entry name" value="Peptidase_S1A"/>
</dbReference>
<evidence type="ECO:0000313" key="9">
    <source>
        <dbReference type="EMBL" id="KAK9738389.1"/>
    </source>
</evidence>
<dbReference type="SUPFAM" id="SSF50494">
    <property type="entry name" value="Trypsin-like serine proteases"/>
    <property type="match status" value="1"/>
</dbReference>
<proteinExistence type="inferred from homology"/>
<evidence type="ECO:0000256" key="4">
    <source>
        <dbReference type="ARBA" id="ARBA00022825"/>
    </source>
</evidence>
<feature type="chain" id="PRO_5043542154" evidence="7">
    <location>
        <begin position="17"/>
        <end position="264"/>
    </location>
</feature>
<dbReference type="PANTHER" id="PTHR24276:SF91">
    <property type="entry name" value="AT26814P-RELATED"/>
    <property type="match status" value="1"/>
</dbReference>
<dbReference type="InterPro" id="IPR033116">
    <property type="entry name" value="TRYPSIN_SER"/>
</dbReference>
<dbReference type="InterPro" id="IPR043504">
    <property type="entry name" value="Peptidase_S1_PA_chymotrypsin"/>
</dbReference>
<dbReference type="PANTHER" id="PTHR24276">
    <property type="entry name" value="POLYSERASE-RELATED"/>
    <property type="match status" value="1"/>
</dbReference>
<keyword evidence="4 6" id="KW-0720">Serine protease</keyword>
<organism evidence="9 10">
    <name type="scientific">Popillia japonica</name>
    <name type="common">Japanese beetle</name>
    <dbReference type="NCBI Taxonomy" id="7064"/>
    <lineage>
        <taxon>Eukaryota</taxon>
        <taxon>Metazoa</taxon>
        <taxon>Ecdysozoa</taxon>
        <taxon>Arthropoda</taxon>
        <taxon>Hexapoda</taxon>
        <taxon>Insecta</taxon>
        <taxon>Pterygota</taxon>
        <taxon>Neoptera</taxon>
        <taxon>Endopterygota</taxon>
        <taxon>Coleoptera</taxon>
        <taxon>Polyphaga</taxon>
        <taxon>Scarabaeiformia</taxon>
        <taxon>Scarabaeidae</taxon>
        <taxon>Rutelinae</taxon>
        <taxon>Popillia</taxon>
    </lineage>
</organism>
<dbReference type="EMBL" id="JASPKY010000087">
    <property type="protein sequence ID" value="KAK9738389.1"/>
    <property type="molecule type" value="Genomic_DNA"/>
</dbReference>
<comment type="caution">
    <text evidence="9">The sequence shown here is derived from an EMBL/GenBank/DDBJ whole genome shotgun (WGS) entry which is preliminary data.</text>
</comment>
<dbReference type="GO" id="GO:0004252">
    <property type="term" value="F:serine-type endopeptidase activity"/>
    <property type="evidence" value="ECO:0007669"/>
    <property type="project" value="InterPro"/>
</dbReference>
<evidence type="ECO:0000256" key="1">
    <source>
        <dbReference type="ARBA" id="ARBA00007664"/>
    </source>
</evidence>
<evidence type="ECO:0000256" key="6">
    <source>
        <dbReference type="RuleBase" id="RU363034"/>
    </source>
</evidence>
<gene>
    <name evidence="9" type="ORF">QE152_g9925</name>
</gene>
<dbReference type="AlphaFoldDB" id="A0AAW1LT98"/>
<dbReference type="InterPro" id="IPR001254">
    <property type="entry name" value="Trypsin_dom"/>
</dbReference>
<dbReference type="Gene3D" id="2.40.10.10">
    <property type="entry name" value="Trypsin-like serine proteases"/>
    <property type="match status" value="2"/>
</dbReference>
<dbReference type="InterPro" id="IPR050430">
    <property type="entry name" value="Peptidase_S1"/>
</dbReference>
<dbReference type="GO" id="GO:0006508">
    <property type="term" value="P:proteolysis"/>
    <property type="evidence" value="ECO:0007669"/>
    <property type="project" value="UniProtKB-KW"/>
</dbReference>
<feature type="signal peptide" evidence="7">
    <location>
        <begin position="1"/>
        <end position="16"/>
    </location>
</feature>
<evidence type="ECO:0000256" key="5">
    <source>
        <dbReference type="ARBA" id="ARBA00023157"/>
    </source>
</evidence>
<sequence>MYRAIIFCLALTVARAEFQKVQPKVFPRLSVDLSLYNRQSRIVGGADSIPNEFPYQAALFLELETGTGFCGGSVISERYVLTAAHCVWEVASIEVVLGANNIYNEEDTQIRMKSTEFIMNAAYNKSIPRYDIGLIKLSDLPSFSKADDRFENHYANFTGWGKLDDDGTISPTLLISTTEIIENRLCNLYFFGIIKESHICTDGYQGQTPCNGDSGGALVINGVQIGIASFGFGLGCNHLWPGAFTRITSYLEWIQENSDVMILP</sequence>
<dbReference type="PROSITE" id="PS50240">
    <property type="entry name" value="TRYPSIN_DOM"/>
    <property type="match status" value="1"/>
</dbReference>
<keyword evidence="7" id="KW-0732">Signal</keyword>
<dbReference type="PRINTS" id="PR00722">
    <property type="entry name" value="CHYMOTRYPSIN"/>
</dbReference>
<keyword evidence="5" id="KW-1015">Disulfide bond</keyword>
<keyword evidence="10" id="KW-1185">Reference proteome</keyword>
<feature type="domain" description="Peptidase S1" evidence="8">
    <location>
        <begin position="42"/>
        <end position="259"/>
    </location>
</feature>
<accession>A0AAW1LT98</accession>
<protein>
    <submittedName>
        <fullName evidence="9">Trypsin</fullName>
    </submittedName>
</protein>
<evidence type="ECO:0000313" key="10">
    <source>
        <dbReference type="Proteomes" id="UP001458880"/>
    </source>
</evidence>
<dbReference type="Pfam" id="PF00089">
    <property type="entry name" value="Trypsin"/>
    <property type="match status" value="1"/>
</dbReference>
<keyword evidence="3 6" id="KW-0378">Hydrolase</keyword>
<dbReference type="PROSITE" id="PS00135">
    <property type="entry name" value="TRYPSIN_SER"/>
    <property type="match status" value="1"/>
</dbReference>
<evidence type="ECO:0000256" key="3">
    <source>
        <dbReference type="ARBA" id="ARBA00022801"/>
    </source>
</evidence>
<dbReference type="InterPro" id="IPR018114">
    <property type="entry name" value="TRYPSIN_HIS"/>
</dbReference>
<comment type="similarity">
    <text evidence="1">Belongs to the peptidase S1 family.</text>
</comment>
<dbReference type="InterPro" id="IPR009003">
    <property type="entry name" value="Peptidase_S1_PA"/>
</dbReference>